<dbReference type="eggNOG" id="COG3291">
    <property type="taxonomic scope" value="Bacteria"/>
</dbReference>
<sequence length="1559" mass="166639">MLLWSLAQPSYAQTQLRGQGTSFAISTLTAATAYIEESASAVDDSHPTPDPVIIIPADPVDACNSGKAVTLSPIIISEQSVGSFAVGKGVLVLGFDHPDFVVSKLPKVTITGVPGDFLAPTVSLNSGKLYISYRFVGATKVAGIVMSGLEVRSKSKNKGTVAQLKPLSGYEHFEGLYPDEVFATVRGINTTSSNALNAPASVSGFGVVCAGGNGFTYTAAPVPDVTGYLWALPVGFLANNDPKAIQVSAHEYYTADNMITLDMATSASVGNKLLQVKSVNDCKISTTARSKTIRVAVPPNPKVSLPATSFPDDNFSPVNITVTNNPAGGVGVLRGDGVVGNKLYPGLLFPSTGYKVYYDYAINNCTVTVSTTFSVYDADAVVLGLATSYCSNVAASQTVTIANLSSALGARLYSPTNAAIPLNLQLISGNDYRYTFSSQDLFLKYGAGAYRFEATQVGASVPIKVAFQITTPPAQNITRGSAQVCGDGSTIYNYSSSVPATTDEFEWSAPAGGATFVGGINRQATVSVIWSGGTPTGTNKILRLAQTRNGCTTITDYAVKVFALPPPSIVGDLNPCTGETVTYSLNNTGSTGVTYNWQVENGQIVGASNQAQVTIKWGNSNGSGNLKVTQSLNGCTKSAEVVTKIEALPTLSIAGFNAKRSYCAGDATPVVLTPVFGGSTTPPADYLTAGKFEIKRIAGTRPASASFVRLVAQSGALTDRWLPAFPIIGANEAAIPTNANTNKLNLNAGEYLIRYTYTNANGCVNYSDAYKVTIKPLPTLSFTGLAKAYCQNDALVTLSAFKNGVLTSLSPGFTARNTATGEAKSLQGSRLDPADLEAGKYELFLALAGSGTDCANSSTRDTTVYFEVIAPPTGLKVVAERRWNEDTLRITAVAGTPVTSWAWNFGNLLVNSPQVAYPVSPDMRGSIPLLNYSLHATNSAGCSEQISQAFKVDFDFVGQYIGEKGDLNPRPTQFTNLSLVVGDSIVAYNWYFGDGATSTDENPTHQYQSPGTYEVSLTIHTTVAKYTLHRRIDIFPLIQVSEAKPYNTGFEVNGGWLSHGTINKKEGSSWQLAEATWQMPQGYANQEQSYVASPAFEIGELARPVLSFDYKLDTDAGADGVVLLYTLDDGKTWQRLGALGQGIDWYNTTPILGKPGNDYTTDNGDAQGWSGKLKGWRTARIALDRAIAGLPAANGAIIRFRFAFGSNADNPPGSKYQGIAFDNFELRNRNRTALLEYFTNQGIANAAGKSTALAQAMSTNSGGEIVSIHYHTSFPTVDEFNTENSKDPSGRALHYGLREVPATVVNGRVKDSLSTARLKDSLLRQTLLPAAFAIELTPAHWQNGQLSISAKITALADFNQPLIFHTTIVDSSRVANNTGENYLQVLRKMLPDAAGIFRAKAWQKGETQVLDFNWNAPTNVAQVTRLKVIVFVADYQSRGIYQVATANVPAQAKRDQEENTVTGLNGQSKPNATKLLAYPNPVREAVTLTLPKSLTPSPDIRWQVISLQGQVVIRGHWASRTHKHQIYLHELPAGVYVIKVYDATNPGRSSFECRVEKVK</sequence>
<dbReference type="EMBL" id="AAWS01000045">
    <property type="protein sequence ID" value="EAY25632.1"/>
    <property type="molecule type" value="Genomic_DNA"/>
</dbReference>
<proteinExistence type="predicted"/>
<dbReference type="SUPFAM" id="SSF49299">
    <property type="entry name" value="PKD domain"/>
    <property type="match status" value="1"/>
</dbReference>
<organism evidence="2 3">
    <name type="scientific">Microscilla marina ATCC 23134</name>
    <dbReference type="NCBI Taxonomy" id="313606"/>
    <lineage>
        <taxon>Bacteria</taxon>
        <taxon>Pseudomonadati</taxon>
        <taxon>Bacteroidota</taxon>
        <taxon>Cytophagia</taxon>
        <taxon>Cytophagales</taxon>
        <taxon>Microscillaceae</taxon>
        <taxon>Microscilla</taxon>
    </lineage>
</organism>
<dbReference type="InterPro" id="IPR000601">
    <property type="entry name" value="PKD_dom"/>
</dbReference>
<reference evidence="2 3" key="1">
    <citation type="submission" date="2007-01" db="EMBL/GenBank/DDBJ databases">
        <authorList>
            <person name="Haygood M."/>
            <person name="Podell S."/>
            <person name="Anderson C."/>
            <person name="Hopkinson B."/>
            <person name="Roe K."/>
            <person name="Barbeau K."/>
            <person name="Gaasterland T."/>
            <person name="Ferriera S."/>
            <person name="Johnson J."/>
            <person name="Kravitz S."/>
            <person name="Beeson K."/>
            <person name="Sutton G."/>
            <person name="Rogers Y.-H."/>
            <person name="Friedman R."/>
            <person name="Frazier M."/>
            <person name="Venter J.C."/>
        </authorList>
    </citation>
    <scope>NUCLEOTIDE SEQUENCE [LARGE SCALE GENOMIC DNA]</scope>
    <source>
        <strain evidence="2 3">ATCC 23134</strain>
    </source>
</reference>
<name>A1ZVD4_MICM2</name>
<evidence type="ECO:0000313" key="2">
    <source>
        <dbReference type="EMBL" id="EAY25632.1"/>
    </source>
</evidence>
<dbReference type="SMART" id="SM00089">
    <property type="entry name" value="PKD"/>
    <property type="match status" value="1"/>
</dbReference>
<dbReference type="Pfam" id="PF18911">
    <property type="entry name" value="PKD_4"/>
    <property type="match status" value="1"/>
</dbReference>
<dbReference type="InterPro" id="IPR026444">
    <property type="entry name" value="Secre_tail"/>
</dbReference>
<dbReference type="InterPro" id="IPR013783">
    <property type="entry name" value="Ig-like_fold"/>
</dbReference>
<dbReference type="InterPro" id="IPR045829">
    <property type="entry name" value="PKD_6"/>
</dbReference>
<protein>
    <submittedName>
        <fullName evidence="2">PKD domain protein</fullName>
    </submittedName>
</protein>
<dbReference type="Pfam" id="PF19408">
    <property type="entry name" value="PKD_6"/>
    <property type="match status" value="2"/>
</dbReference>
<evidence type="ECO:0000259" key="1">
    <source>
        <dbReference type="PROSITE" id="PS50093"/>
    </source>
</evidence>
<dbReference type="NCBIfam" id="TIGR04183">
    <property type="entry name" value="Por_Secre_tail"/>
    <property type="match status" value="1"/>
</dbReference>
<feature type="domain" description="PKD" evidence="1">
    <location>
        <begin position="982"/>
        <end position="1034"/>
    </location>
</feature>
<keyword evidence="3" id="KW-1185">Reference proteome</keyword>
<dbReference type="Pfam" id="PF18962">
    <property type="entry name" value="Por_Secre_tail"/>
    <property type="match status" value="1"/>
</dbReference>
<comment type="caution">
    <text evidence="2">The sequence shown here is derived from an EMBL/GenBank/DDBJ whole genome shotgun (WGS) entry which is preliminary data.</text>
</comment>
<dbReference type="PROSITE" id="PS50093">
    <property type="entry name" value="PKD"/>
    <property type="match status" value="1"/>
</dbReference>
<dbReference type="Proteomes" id="UP000004095">
    <property type="component" value="Unassembled WGS sequence"/>
</dbReference>
<dbReference type="InterPro" id="IPR022409">
    <property type="entry name" value="PKD/Chitinase_dom"/>
</dbReference>
<evidence type="ECO:0000313" key="3">
    <source>
        <dbReference type="Proteomes" id="UP000004095"/>
    </source>
</evidence>
<gene>
    <name evidence="2" type="ORF">M23134_07283</name>
</gene>
<dbReference type="InterPro" id="IPR035986">
    <property type="entry name" value="PKD_dom_sf"/>
</dbReference>
<accession>A1ZVD4</accession>
<dbReference type="CDD" id="cd00146">
    <property type="entry name" value="PKD"/>
    <property type="match status" value="1"/>
</dbReference>
<dbReference type="Gene3D" id="2.60.40.10">
    <property type="entry name" value="Immunoglobulins"/>
    <property type="match status" value="2"/>
</dbReference>